<dbReference type="FunFam" id="2.10.25.10:FF:000095">
    <property type="entry name" value="Notch, isoform B"/>
    <property type="match status" value="1"/>
</dbReference>
<dbReference type="InterPro" id="IPR013032">
    <property type="entry name" value="EGF-like_CS"/>
</dbReference>
<keyword evidence="7" id="KW-1185">Reference proteome</keyword>
<dbReference type="OrthoDB" id="283575at2759"/>
<feature type="domain" description="EGF-like" evidence="5">
    <location>
        <begin position="14"/>
        <end position="50"/>
    </location>
</feature>
<keyword evidence="2" id="KW-0677">Repeat</keyword>
<feature type="domain" description="EGF-like" evidence="5">
    <location>
        <begin position="330"/>
        <end position="366"/>
    </location>
</feature>
<comment type="caution">
    <text evidence="6">The sequence shown here is derived from an EMBL/GenBank/DDBJ whole genome shotgun (WGS) entry which is preliminary data.</text>
</comment>
<organism evidence="6 7">
    <name type="scientific">Mytilus edulis</name>
    <name type="common">Blue mussel</name>
    <dbReference type="NCBI Taxonomy" id="6550"/>
    <lineage>
        <taxon>Eukaryota</taxon>
        <taxon>Metazoa</taxon>
        <taxon>Spiralia</taxon>
        <taxon>Lophotrochozoa</taxon>
        <taxon>Mollusca</taxon>
        <taxon>Bivalvia</taxon>
        <taxon>Autobranchia</taxon>
        <taxon>Pteriomorphia</taxon>
        <taxon>Mytilida</taxon>
        <taxon>Mytiloidea</taxon>
        <taxon>Mytilidae</taxon>
        <taxon>Mytilinae</taxon>
        <taxon>Mytilus</taxon>
    </lineage>
</organism>
<reference evidence="6" key="1">
    <citation type="submission" date="2021-03" db="EMBL/GenBank/DDBJ databases">
        <authorList>
            <person name="Bekaert M."/>
        </authorList>
    </citation>
    <scope>NUCLEOTIDE SEQUENCE</scope>
</reference>
<dbReference type="InterPro" id="IPR000742">
    <property type="entry name" value="EGF"/>
</dbReference>
<feature type="disulfide bond" evidence="4">
    <location>
        <begin position="201"/>
        <end position="210"/>
    </location>
</feature>
<dbReference type="PROSITE" id="PS01186">
    <property type="entry name" value="EGF_2"/>
    <property type="match status" value="2"/>
</dbReference>
<dbReference type="Gene3D" id="2.10.25.10">
    <property type="entry name" value="Laminin"/>
    <property type="match status" value="8"/>
</dbReference>
<evidence type="ECO:0000313" key="7">
    <source>
        <dbReference type="Proteomes" id="UP000683360"/>
    </source>
</evidence>
<dbReference type="AlphaFoldDB" id="A0A8S3SUX4"/>
<gene>
    <name evidence="6" type="ORF">MEDL_33964</name>
</gene>
<dbReference type="InterPro" id="IPR001881">
    <property type="entry name" value="EGF-like_Ca-bd_dom"/>
</dbReference>
<feature type="disulfide bond" evidence="4">
    <location>
        <begin position="241"/>
        <end position="250"/>
    </location>
</feature>
<feature type="disulfide bond" evidence="4">
    <location>
        <begin position="164"/>
        <end position="173"/>
    </location>
</feature>
<dbReference type="GO" id="GO:0005509">
    <property type="term" value="F:calcium ion binding"/>
    <property type="evidence" value="ECO:0007669"/>
    <property type="project" value="InterPro"/>
</dbReference>
<dbReference type="SUPFAM" id="SSF57196">
    <property type="entry name" value="EGF/Laminin"/>
    <property type="match status" value="8"/>
</dbReference>
<feature type="domain" description="EGF-like" evidence="5">
    <location>
        <begin position="214"/>
        <end position="251"/>
    </location>
</feature>
<evidence type="ECO:0000256" key="1">
    <source>
        <dbReference type="ARBA" id="ARBA00022536"/>
    </source>
</evidence>
<comment type="caution">
    <text evidence="4">Lacks conserved residue(s) required for the propagation of feature annotation.</text>
</comment>
<dbReference type="Proteomes" id="UP000683360">
    <property type="component" value="Unassembled WGS sequence"/>
</dbReference>
<dbReference type="PROSITE" id="PS00022">
    <property type="entry name" value="EGF_1"/>
    <property type="match status" value="8"/>
</dbReference>
<dbReference type="CDD" id="cd00054">
    <property type="entry name" value="EGF_CA"/>
    <property type="match status" value="2"/>
</dbReference>
<dbReference type="PROSITE" id="PS50026">
    <property type="entry name" value="EGF_3"/>
    <property type="match status" value="8"/>
</dbReference>
<feature type="disulfide bond" evidence="4">
    <location>
        <begin position="40"/>
        <end position="49"/>
    </location>
</feature>
<dbReference type="PROSITE" id="PS00010">
    <property type="entry name" value="ASX_HYDROXYL"/>
    <property type="match status" value="1"/>
</dbReference>
<feature type="domain" description="EGF-like" evidence="5">
    <location>
        <begin position="175"/>
        <end position="211"/>
    </location>
</feature>
<feature type="disulfide bond" evidence="4">
    <location>
        <begin position="81"/>
        <end position="90"/>
    </location>
</feature>
<accession>A0A8S3SUX4</accession>
<feature type="domain" description="EGF-like" evidence="5">
    <location>
        <begin position="96"/>
        <end position="132"/>
    </location>
</feature>
<dbReference type="InterPro" id="IPR000152">
    <property type="entry name" value="EGF-type_Asp/Asn_hydroxyl_site"/>
</dbReference>
<keyword evidence="1 4" id="KW-0245">EGF-like domain</keyword>
<protein>
    <recommendedName>
        <fullName evidence="5">EGF-like domain-containing protein</fullName>
    </recommendedName>
</protein>
<name>A0A8S3SUX4_MYTED</name>
<dbReference type="EMBL" id="CAJPWZ010001662">
    <property type="protein sequence ID" value="CAG2220477.1"/>
    <property type="molecule type" value="Genomic_DNA"/>
</dbReference>
<feature type="disulfide bond" evidence="4">
    <location>
        <begin position="122"/>
        <end position="131"/>
    </location>
</feature>
<dbReference type="Pfam" id="PF00008">
    <property type="entry name" value="EGF"/>
    <property type="match status" value="2"/>
</dbReference>
<dbReference type="SMART" id="SM00179">
    <property type="entry name" value="EGF_CA"/>
    <property type="match status" value="5"/>
</dbReference>
<dbReference type="Pfam" id="PF12661">
    <property type="entry name" value="hEGF"/>
    <property type="match status" value="2"/>
</dbReference>
<dbReference type="InterPro" id="IPR051022">
    <property type="entry name" value="Notch_Cell-Fate_Det"/>
</dbReference>
<feature type="disulfide bond" evidence="4">
    <location>
        <begin position="356"/>
        <end position="365"/>
    </location>
</feature>
<dbReference type="SMART" id="SM00181">
    <property type="entry name" value="EGF"/>
    <property type="match status" value="8"/>
</dbReference>
<feature type="disulfide bond" evidence="4">
    <location>
        <begin position="281"/>
        <end position="290"/>
    </location>
</feature>
<evidence type="ECO:0000259" key="5">
    <source>
        <dbReference type="PROSITE" id="PS50026"/>
    </source>
</evidence>
<proteinExistence type="predicted"/>
<evidence type="ECO:0000256" key="3">
    <source>
        <dbReference type="ARBA" id="ARBA00023157"/>
    </source>
</evidence>
<dbReference type="PANTHER" id="PTHR24049">
    <property type="entry name" value="CRUMBS FAMILY MEMBER"/>
    <property type="match status" value="1"/>
</dbReference>
<evidence type="ECO:0000256" key="4">
    <source>
        <dbReference type="PROSITE-ProRule" id="PRU00076"/>
    </source>
</evidence>
<evidence type="ECO:0000256" key="2">
    <source>
        <dbReference type="ARBA" id="ARBA00022737"/>
    </source>
</evidence>
<keyword evidence="3 4" id="KW-1015">Disulfide bond</keyword>
<feature type="domain" description="EGF-like" evidence="5">
    <location>
        <begin position="255"/>
        <end position="291"/>
    </location>
</feature>
<feature type="domain" description="EGF-like" evidence="5">
    <location>
        <begin position="137"/>
        <end position="174"/>
    </location>
</feature>
<sequence>MVFPFSRTNTSASERNPCFSNPCKNSGHCAIRGSDPFCECIPQWTGQFCETPNTTPNSCDTNPCQNEGKCSLTAGGYLCTCPPTHTGNQCQFPVSPPNACSSNPCQNQGACSITTVGYVCTCPPTHTGNQCQNPVTIVSPCVPNRCMNGARCERTGGTTFRCTCTAGWIGQLCDRRNRCFSNPCANGGQCTNTATGFVCACTGQWTGPTCLLASTAVCTADYCMNGGHCNIQSDFTRSCSCITGWTGIRCQTATADNPCINNPCGSGGTCRQESRGFSCTCPIGRTGDRCQCKYTSSSTFSVSANEENIQTDLVVPVLVEELGIDVNVNVATLCNPGPCRNGAECVIFANYELCRCSGDWMGSFCERENPCKDVTCSDGEACNNFNGRAQCTGR</sequence>
<evidence type="ECO:0000313" key="6">
    <source>
        <dbReference type="EMBL" id="CAG2220477.1"/>
    </source>
</evidence>
<feature type="domain" description="EGF-like" evidence="5">
    <location>
        <begin position="55"/>
        <end position="91"/>
    </location>
</feature>